<name>A0AAV4N5L9_CAEEX</name>
<reference evidence="1 2" key="1">
    <citation type="submission" date="2021-06" db="EMBL/GenBank/DDBJ databases">
        <title>Caerostris extrusa draft genome.</title>
        <authorList>
            <person name="Kono N."/>
            <person name="Arakawa K."/>
        </authorList>
    </citation>
    <scope>NUCLEOTIDE SEQUENCE [LARGE SCALE GENOMIC DNA]</scope>
</reference>
<dbReference type="Proteomes" id="UP001054945">
    <property type="component" value="Unassembled WGS sequence"/>
</dbReference>
<comment type="caution">
    <text evidence="1">The sequence shown here is derived from an EMBL/GenBank/DDBJ whole genome shotgun (WGS) entry which is preliminary data.</text>
</comment>
<proteinExistence type="predicted"/>
<keyword evidence="2" id="KW-1185">Reference proteome</keyword>
<dbReference type="AlphaFoldDB" id="A0AAV4N5L9"/>
<evidence type="ECO:0000313" key="2">
    <source>
        <dbReference type="Proteomes" id="UP001054945"/>
    </source>
</evidence>
<evidence type="ECO:0000313" key="1">
    <source>
        <dbReference type="EMBL" id="GIX80122.1"/>
    </source>
</evidence>
<gene>
    <name evidence="1" type="ORF">CEXT_571301</name>
</gene>
<protein>
    <submittedName>
        <fullName evidence="1">Uncharacterized protein</fullName>
    </submittedName>
</protein>
<accession>A0AAV4N5L9</accession>
<sequence>MLWHDCWRKCGRINSTCSNRFRGRGFLPRKAYVQQLKQVQEKGKHIYQKGPRLEIIALAVCGENALTFSNRLYLPERPKTAAGSRRIIKKGPPPNHYADGKRWVTLTWRKINIPESLCCGMTVGENGCINSTFSNRFRKRIIYQERPTFQQQVQEENIYQERPTTRYLNVVAFI</sequence>
<organism evidence="1 2">
    <name type="scientific">Caerostris extrusa</name>
    <name type="common">Bark spider</name>
    <name type="synonym">Caerostris bankana</name>
    <dbReference type="NCBI Taxonomy" id="172846"/>
    <lineage>
        <taxon>Eukaryota</taxon>
        <taxon>Metazoa</taxon>
        <taxon>Ecdysozoa</taxon>
        <taxon>Arthropoda</taxon>
        <taxon>Chelicerata</taxon>
        <taxon>Arachnida</taxon>
        <taxon>Araneae</taxon>
        <taxon>Araneomorphae</taxon>
        <taxon>Entelegynae</taxon>
        <taxon>Araneoidea</taxon>
        <taxon>Araneidae</taxon>
        <taxon>Caerostris</taxon>
    </lineage>
</organism>
<dbReference type="EMBL" id="BPLR01003001">
    <property type="protein sequence ID" value="GIX80122.1"/>
    <property type="molecule type" value="Genomic_DNA"/>
</dbReference>